<evidence type="ECO:0000313" key="2">
    <source>
        <dbReference type="Proteomes" id="UP001302949"/>
    </source>
</evidence>
<dbReference type="Proteomes" id="UP001302949">
    <property type="component" value="Unassembled WGS sequence"/>
</dbReference>
<evidence type="ECO:0008006" key="3">
    <source>
        <dbReference type="Google" id="ProtNLM"/>
    </source>
</evidence>
<dbReference type="EMBL" id="JAYFUM010000008">
    <property type="protein sequence ID" value="MEA5139025.1"/>
    <property type="molecule type" value="Genomic_DNA"/>
</dbReference>
<evidence type="ECO:0000313" key="1">
    <source>
        <dbReference type="EMBL" id="MEA5139025.1"/>
    </source>
</evidence>
<gene>
    <name evidence="1" type="ORF">VB248_07765</name>
</gene>
<comment type="caution">
    <text evidence="1">The sequence shown here is derived from an EMBL/GenBank/DDBJ whole genome shotgun (WGS) entry which is preliminary data.</text>
</comment>
<dbReference type="RefSeq" id="WP_323296187.1">
    <property type="nucleotide sequence ID" value="NZ_JAYFUM010000008.1"/>
</dbReference>
<protein>
    <recommendedName>
        <fullName evidence="3">PIK-related kinase FAT domain-containing protein</fullName>
    </recommendedName>
</protein>
<sequence length="97" mass="11475">MTYSEFKASLQHPEAPQGVHELLKALWYDANQDWEAAHEVAQSNEGSKNYDRLHAYLHRKEGDNWNAQYWYTRAKAKVFMGTLQEEWEMLVNQFLAL</sequence>
<keyword evidence="2" id="KW-1185">Reference proteome</keyword>
<name>A0ABU5Q864_9BACT</name>
<organism evidence="1 2">
    <name type="scientific">Arcicella rigui</name>
    <dbReference type="NCBI Taxonomy" id="797020"/>
    <lineage>
        <taxon>Bacteria</taxon>
        <taxon>Pseudomonadati</taxon>
        <taxon>Bacteroidota</taxon>
        <taxon>Cytophagia</taxon>
        <taxon>Cytophagales</taxon>
        <taxon>Flectobacillaceae</taxon>
        <taxon>Arcicella</taxon>
    </lineage>
</organism>
<proteinExistence type="predicted"/>
<accession>A0ABU5Q864</accession>
<reference evidence="1 2" key="1">
    <citation type="submission" date="2023-12" db="EMBL/GenBank/DDBJ databases">
        <title>Novel species of the genus Arcicella isolated from rivers.</title>
        <authorList>
            <person name="Lu H."/>
        </authorList>
    </citation>
    <scope>NUCLEOTIDE SEQUENCE [LARGE SCALE GENOMIC DNA]</scope>
    <source>
        <strain evidence="1 2">KCTC 23307</strain>
    </source>
</reference>